<dbReference type="InterPro" id="IPR041581">
    <property type="entry name" value="Glyoxalase_6"/>
</dbReference>
<name>A0ABU5J5U3_9ACTN</name>
<dbReference type="PROSITE" id="PS51819">
    <property type="entry name" value="VOC"/>
    <property type="match status" value="1"/>
</dbReference>
<gene>
    <name evidence="2" type="ORF">U2F25_00015</name>
</gene>
<organism evidence="2 3">
    <name type="scientific">Micromonospora sicca</name>
    <dbReference type="NCBI Taxonomy" id="2202420"/>
    <lineage>
        <taxon>Bacteria</taxon>
        <taxon>Bacillati</taxon>
        <taxon>Actinomycetota</taxon>
        <taxon>Actinomycetes</taxon>
        <taxon>Micromonosporales</taxon>
        <taxon>Micromonosporaceae</taxon>
        <taxon>Micromonospora</taxon>
    </lineage>
</organism>
<dbReference type="Proteomes" id="UP001290101">
    <property type="component" value="Unassembled WGS sequence"/>
</dbReference>
<dbReference type="InterPro" id="IPR037523">
    <property type="entry name" value="VOC_core"/>
</dbReference>
<feature type="domain" description="VOC" evidence="1">
    <location>
        <begin position="13"/>
        <end position="137"/>
    </location>
</feature>
<evidence type="ECO:0000259" key="1">
    <source>
        <dbReference type="PROSITE" id="PS51819"/>
    </source>
</evidence>
<comment type="caution">
    <text evidence="2">The sequence shown here is derived from an EMBL/GenBank/DDBJ whole genome shotgun (WGS) entry which is preliminary data.</text>
</comment>
<keyword evidence="3" id="KW-1185">Reference proteome</keyword>
<dbReference type="SUPFAM" id="SSF54593">
    <property type="entry name" value="Glyoxalase/Bleomycin resistance protein/Dihydroxybiphenyl dioxygenase"/>
    <property type="match status" value="1"/>
</dbReference>
<sequence>MTDDPASRPPAVRQLRLVVEADDYDAAVAFFRDALGLPEQAAFSGGDGARVVILEAGRATLEIANPAQKRMIDEVEVGRQVAPRIRVAFEVDDGQAVTDRLVAAGASQVAPPTVTPWQSLNSRLDVPAGLHITVFQELRSLDERTTLDGFGTDRDG</sequence>
<dbReference type="InterPro" id="IPR029068">
    <property type="entry name" value="Glyas_Bleomycin-R_OHBP_Dase"/>
</dbReference>
<protein>
    <submittedName>
        <fullName evidence="2">VOC family protein</fullName>
    </submittedName>
</protein>
<dbReference type="Gene3D" id="3.10.180.10">
    <property type="entry name" value="2,3-Dihydroxybiphenyl 1,2-Dioxygenase, domain 1"/>
    <property type="match status" value="1"/>
</dbReference>
<dbReference type="EMBL" id="JAXOTQ010000001">
    <property type="protein sequence ID" value="MDZ5487858.1"/>
    <property type="molecule type" value="Genomic_DNA"/>
</dbReference>
<accession>A0ABU5J5U3</accession>
<evidence type="ECO:0000313" key="2">
    <source>
        <dbReference type="EMBL" id="MDZ5487858.1"/>
    </source>
</evidence>
<evidence type="ECO:0000313" key="3">
    <source>
        <dbReference type="Proteomes" id="UP001290101"/>
    </source>
</evidence>
<reference evidence="2 3" key="1">
    <citation type="submission" date="2023-12" db="EMBL/GenBank/DDBJ databases">
        <title>Micromonospora sp. nov., isolated from Atacama Desert.</title>
        <authorList>
            <person name="Carro L."/>
            <person name="Golinska P."/>
            <person name="Klenk H.-P."/>
            <person name="Goodfellow M."/>
        </authorList>
    </citation>
    <scope>NUCLEOTIDE SEQUENCE [LARGE SCALE GENOMIC DNA]</scope>
    <source>
        <strain evidence="2 3">4G53</strain>
    </source>
</reference>
<dbReference type="Pfam" id="PF18029">
    <property type="entry name" value="Glyoxalase_6"/>
    <property type="match status" value="1"/>
</dbReference>
<proteinExistence type="predicted"/>
<dbReference type="RefSeq" id="WP_322438583.1">
    <property type="nucleotide sequence ID" value="NZ_JAXOTQ010000001.1"/>
</dbReference>